<feature type="transmembrane region" description="Helical" evidence="5">
    <location>
        <begin position="133"/>
        <end position="152"/>
    </location>
</feature>
<evidence type="ECO:0000259" key="6">
    <source>
        <dbReference type="PROSITE" id="PS50850"/>
    </source>
</evidence>
<dbReference type="OrthoDB" id="6509908at2759"/>
<comment type="subcellular location">
    <subcellularLocation>
        <location evidence="1">Membrane</location>
        <topology evidence="1">Multi-pass membrane protein</topology>
    </subcellularLocation>
</comment>
<evidence type="ECO:0000313" key="8">
    <source>
        <dbReference type="Proteomes" id="UP000192247"/>
    </source>
</evidence>
<dbReference type="InParanoid" id="A0A1V9XHA1"/>
<dbReference type="PROSITE" id="PS00217">
    <property type="entry name" value="SUGAR_TRANSPORT_2"/>
    <property type="match status" value="1"/>
</dbReference>
<feature type="transmembrane region" description="Helical" evidence="5">
    <location>
        <begin position="414"/>
        <end position="432"/>
    </location>
</feature>
<keyword evidence="4 5" id="KW-0472">Membrane</keyword>
<dbReference type="GO" id="GO:0008028">
    <property type="term" value="F:monocarboxylic acid transmembrane transporter activity"/>
    <property type="evidence" value="ECO:0007669"/>
    <property type="project" value="TreeGrafter"/>
</dbReference>
<evidence type="ECO:0000313" key="7">
    <source>
        <dbReference type="EMBL" id="OQR72742.1"/>
    </source>
</evidence>
<dbReference type="InterPro" id="IPR036259">
    <property type="entry name" value="MFS_trans_sf"/>
</dbReference>
<feature type="transmembrane region" description="Helical" evidence="5">
    <location>
        <begin position="69"/>
        <end position="90"/>
    </location>
</feature>
<feature type="transmembrane region" description="Helical" evidence="5">
    <location>
        <begin position="102"/>
        <end position="121"/>
    </location>
</feature>
<feature type="transmembrane region" description="Helical" evidence="5">
    <location>
        <begin position="257"/>
        <end position="279"/>
    </location>
</feature>
<feature type="domain" description="Major facilitator superfamily (MFS) profile" evidence="6">
    <location>
        <begin position="1"/>
        <end position="438"/>
    </location>
</feature>
<keyword evidence="8" id="KW-1185">Reference proteome</keyword>
<organism evidence="7 8">
    <name type="scientific">Tropilaelaps mercedesae</name>
    <dbReference type="NCBI Taxonomy" id="418985"/>
    <lineage>
        <taxon>Eukaryota</taxon>
        <taxon>Metazoa</taxon>
        <taxon>Ecdysozoa</taxon>
        <taxon>Arthropoda</taxon>
        <taxon>Chelicerata</taxon>
        <taxon>Arachnida</taxon>
        <taxon>Acari</taxon>
        <taxon>Parasitiformes</taxon>
        <taxon>Mesostigmata</taxon>
        <taxon>Gamasina</taxon>
        <taxon>Dermanyssoidea</taxon>
        <taxon>Laelapidae</taxon>
        <taxon>Tropilaelaps</taxon>
    </lineage>
</organism>
<dbReference type="InterPro" id="IPR011701">
    <property type="entry name" value="MFS"/>
</dbReference>
<feature type="transmembrane region" description="Helical" evidence="5">
    <location>
        <begin position="291"/>
        <end position="307"/>
    </location>
</feature>
<keyword evidence="2 5" id="KW-0812">Transmembrane</keyword>
<evidence type="ECO:0000256" key="4">
    <source>
        <dbReference type="ARBA" id="ARBA00023136"/>
    </source>
</evidence>
<dbReference type="PANTHER" id="PTHR11360:SF303">
    <property type="entry name" value="MAJOR FACILITATOR SUPERFAMILY (MFS) PROFILE DOMAIN-CONTAINING PROTEIN"/>
    <property type="match status" value="1"/>
</dbReference>
<dbReference type="InterPro" id="IPR020846">
    <property type="entry name" value="MFS_dom"/>
</dbReference>
<dbReference type="SUPFAM" id="SSF103473">
    <property type="entry name" value="MFS general substrate transporter"/>
    <property type="match status" value="1"/>
</dbReference>
<evidence type="ECO:0000256" key="2">
    <source>
        <dbReference type="ARBA" id="ARBA00022692"/>
    </source>
</evidence>
<dbReference type="AlphaFoldDB" id="A0A1V9XHA1"/>
<feature type="transmembrane region" description="Helical" evidence="5">
    <location>
        <begin position="382"/>
        <end position="402"/>
    </location>
</feature>
<dbReference type="Gene3D" id="1.20.1250.20">
    <property type="entry name" value="MFS general substrate transporter like domains"/>
    <property type="match status" value="2"/>
</dbReference>
<gene>
    <name evidence="7" type="ORF">BIW11_01246</name>
</gene>
<dbReference type="GO" id="GO:0016020">
    <property type="term" value="C:membrane"/>
    <property type="evidence" value="ECO:0007669"/>
    <property type="project" value="UniProtKB-SubCell"/>
</dbReference>
<proteinExistence type="predicted"/>
<accession>A0A1V9XHA1</accession>
<dbReference type="InterPro" id="IPR050327">
    <property type="entry name" value="Proton-linked_MCT"/>
</dbReference>
<dbReference type="Proteomes" id="UP000192247">
    <property type="component" value="Unassembled WGS sequence"/>
</dbReference>
<comment type="caution">
    <text evidence="7">The sequence shown here is derived from an EMBL/GenBank/DDBJ whole genome shotgun (WGS) entry which is preliminary data.</text>
</comment>
<keyword evidence="3 5" id="KW-1133">Transmembrane helix</keyword>
<protein>
    <submittedName>
        <fullName evidence="7">Monocarboxylate transporter 12-like</fullName>
    </submittedName>
</protein>
<sequence>MIHNSDKGYRGRALMQAAAVSAAKLRISGPIAGVMEKVMSIRAIVTWGVFIASLSCVLCYVAYDVTTFVLLIGGLYGVGTGLTCTLTPVLLNERFPPEQRTLACGIAYSGSTVGSFFWPYLLEWLILEVNLRGSMLIYGGLILHALVGSIFLRRSSNPITDTVATPASSNGINKEAAKKMSRGSTASSEVLVENGIESNRPEAKIAVVTVTTIVPHPAKETSVKALTVTSSIVREPPLSQRVIIALQRDLSVLGDPFFQLVTISAVCFFFVYVTVFIIIPDYAMDNGISKTEAMFLITIFGISDLISKPLPGMLTYKNFLSTKALLILGSVSMGAICFILPHTSSYLWFSVITFLYGLLTGGLVFLSPILITENIPMDRAPVAFGLSNFFVGVTGFLRPRFIGYFKDTFHNYNGLFYAMGALCMASAALWIFEPLIRRRKERRDLQHKTNVKEFDQNTSDLPSPEVDPLVSA</sequence>
<feature type="transmembrane region" description="Helical" evidence="5">
    <location>
        <begin position="347"/>
        <end position="370"/>
    </location>
</feature>
<evidence type="ECO:0000256" key="5">
    <source>
        <dbReference type="SAM" id="Phobius"/>
    </source>
</evidence>
<evidence type="ECO:0000256" key="3">
    <source>
        <dbReference type="ARBA" id="ARBA00022989"/>
    </source>
</evidence>
<dbReference type="EMBL" id="MNPL01011129">
    <property type="protein sequence ID" value="OQR72742.1"/>
    <property type="molecule type" value="Genomic_DNA"/>
</dbReference>
<evidence type="ECO:0000256" key="1">
    <source>
        <dbReference type="ARBA" id="ARBA00004141"/>
    </source>
</evidence>
<feature type="transmembrane region" description="Helical" evidence="5">
    <location>
        <begin position="44"/>
        <end position="63"/>
    </location>
</feature>
<dbReference type="Pfam" id="PF07690">
    <property type="entry name" value="MFS_1"/>
    <property type="match status" value="1"/>
</dbReference>
<reference evidence="7 8" key="1">
    <citation type="journal article" date="2017" name="Gigascience">
        <title>Draft genome of the honey bee ectoparasitic mite, Tropilaelaps mercedesae, is shaped by the parasitic life history.</title>
        <authorList>
            <person name="Dong X."/>
            <person name="Armstrong S.D."/>
            <person name="Xia D."/>
            <person name="Makepeace B.L."/>
            <person name="Darby A.C."/>
            <person name="Kadowaki T."/>
        </authorList>
    </citation>
    <scope>NUCLEOTIDE SEQUENCE [LARGE SCALE GENOMIC DNA]</scope>
    <source>
        <strain evidence="7">Wuxi-XJTLU</strain>
    </source>
</reference>
<dbReference type="PROSITE" id="PS50850">
    <property type="entry name" value="MFS"/>
    <property type="match status" value="1"/>
</dbReference>
<name>A0A1V9XHA1_9ACAR</name>
<feature type="transmembrane region" description="Helical" evidence="5">
    <location>
        <begin position="319"/>
        <end position="341"/>
    </location>
</feature>
<dbReference type="InterPro" id="IPR005829">
    <property type="entry name" value="Sugar_transporter_CS"/>
</dbReference>
<dbReference type="PANTHER" id="PTHR11360">
    <property type="entry name" value="MONOCARBOXYLATE TRANSPORTER"/>
    <property type="match status" value="1"/>
</dbReference>